<dbReference type="AlphaFoldDB" id="A0ABD1H3P6"/>
<dbReference type="SMART" id="SM00054">
    <property type="entry name" value="EFh"/>
    <property type="match status" value="2"/>
</dbReference>
<organism evidence="6 7">
    <name type="scientific">Salvia divinorum</name>
    <name type="common">Maria pastora</name>
    <name type="synonym">Diviner's sage</name>
    <dbReference type="NCBI Taxonomy" id="28513"/>
    <lineage>
        <taxon>Eukaryota</taxon>
        <taxon>Viridiplantae</taxon>
        <taxon>Streptophyta</taxon>
        <taxon>Embryophyta</taxon>
        <taxon>Tracheophyta</taxon>
        <taxon>Spermatophyta</taxon>
        <taxon>Magnoliopsida</taxon>
        <taxon>eudicotyledons</taxon>
        <taxon>Gunneridae</taxon>
        <taxon>Pentapetalae</taxon>
        <taxon>asterids</taxon>
        <taxon>lamiids</taxon>
        <taxon>Lamiales</taxon>
        <taxon>Lamiaceae</taxon>
        <taxon>Nepetoideae</taxon>
        <taxon>Mentheae</taxon>
        <taxon>Salviinae</taxon>
        <taxon>Salvia</taxon>
        <taxon>Salvia subgen. Calosphace</taxon>
    </lineage>
</organism>
<comment type="caution">
    <text evidence="6">The sequence shown here is derived from an EMBL/GenBank/DDBJ whole genome shotgun (WGS) entry which is preliminary data.</text>
</comment>
<sequence>MEKVASIVSNLLLLLFSSLFVDVEEFITRFRFFTRSLLIRPCDEQKSECKSQQPSKVREGTLSIAEVNMVMSRLGMEGVNGNPSVGIPDLAALFEEEEPSFDEIKETFSVFDADNDGFIDACDLRRVVSNLGVKESYDLEEYKRMIRAYDINGDGLIDFQEFLKFMEKCLC</sequence>
<dbReference type="InterPro" id="IPR018247">
    <property type="entry name" value="EF_Hand_1_Ca_BS"/>
</dbReference>
<dbReference type="SUPFAM" id="SSF47473">
    <property type="entry name" value="EF-hand"/>
    <property type="match status" value="1"/>
</dbReference>
<dbReference type="InterPro" id="IPR002048">
    <property type="entry name" value="EF_hand_dom"/>
</dbReference>
<name>A0ABD1H3P6_SALDI</name>
<keyword evidence="3" id="KW-0106">Calcium</keyword>
<evidence type="ECO:0000256" key="2">
    <source>
        <dbReference type="ARBA" id="ARBA00022737"/>
    </source>
</evidence>
<keyword evidence="4" id="KW-0732">Signal</keyword>
<dbReference type="InterPro" id="IPR011992">
    <property type="entry name" value="EF-hand-dom_pair"/>
</dbReference>
<dbReference type="EMBL" id="JBEAFC010000007">
    <property type="protein sequence ID" value="KAL1551040.1"/>
    <property type="molecule type" value="Genomic_DNA"/>
</dbReference>
<keyword evidence="7" id="KW-1185">Reference proteome</keyword>
<dbReference type="PROSITE" id="PS00018">
    <property type="entry name" value="EF_HAND_1"/>
    <property type="match status" value="2"/>
</dbReference>
<evidence type="ECO:0000256" key="3">
    <source>
        <dbReference type="ARBA" id="ARBA00022837"/>
    </source>
</evidence>
<feature type="signal peptide" evidence="4">
    <location>
        <begin position="1"/>
        <end position="25"/>
    </location>
</feature>
<reference evidence="6 7" key="1">
    <citation type="submission" date="2024-06" db="EMBL/GenBank/DDBJ databases">
        <title>A chromosome level genome sequence of Diviner's sage (Salvia divinorum).</title>
        <authorList>
            <person name="Ford S.A."/>
            <person name="Ro D.-K."/>
            <person name="Ness R.W."/>
            <person name="Phillips M.A."/>
        </authorList>
    </citation>
    <scope>NUCLEOTIDE SEQUENCE [LARGE SCALE GENOMIC DNA]</scope>
    <source>
        <strain evidence="6">SAF-2024a</strain>
        <tissue evidence="6">Leaf</tissue>
    </source>
</reference>
<dbReference type="GO" id="GO:0046872">
    <property type="term" value="F:metal ion binding"/>
    <property type="evidence" value="ECO:0007669"/>
    <property type="project" value="UniProtKB-KW"/>
</dbReference>
<gene>
    <name evidence="6" type="ORF">AAHA92_18931</name>
</gene>
<feature type="chain" id="PRO_5044788443" evidence="4">
    <location>
        <begin position="26"/>
        <end position="171"/>
    </location>
</feature>
<dbReference type="InterPro" id="IPR039647">
    <property type="entry name" value="EF_hand_pair_protein_CML-like"/>
</dbReference>
<dbReference type="Gene3D" id="1.10.238.10">
    <property type="entry name" value="EF-hand"/>
    <property type="match status" value="1"/>
</dbReference>
<dbReference type="PANTHER" id="PTHR10891">
    <property type="entry name" value="EF-HAND CALCIUM-BINDING DOMAIN CONTAINING PROTEIN"/>
    <property type="match status" value="1"/>
</dbReference>
<dbReference type="CDD" id="cd00051">
    <property type="entry name" value="EFh"/>
    <property type="match status" value="1"/>
</dbReference>
<keyword evidence="1" id="KW-0479">Metal-binding</keyword>
<protein>
    <submittedName>
        <fullName evidence="6">Calcium-binding protein CML46</fullName>
    </submittedName>
</protein>
<dbReference type="Pfam" id="PF13499">
    <property type="entry name" value="EF-hand_7"/>
    <property type="match status" value="1"/>
</dbReference>
<feature type="domain" description="EF-hand" evidence="5">
    <location>
        <begin position="99"/>
        <end position="134"/>
    </location>
</feature>
<evidence type="ECO:0000313" key="7">
    <source>
        <dbReference type="Proteomes" id="UP001567538"/>
    </source>
</evidence>
<evidence type="ECO:0000256" key="4">
    <source>
        <dbReference type="SAM" id="SignalP"/>
    </source>
</evidence>
<dbReference type="FunFam" id="1.10.238.10:FF:000003">
    <property type="entry name" value="Calmodulin A"/>
    <property type="match status" value="1"/>
</dbReference>
<evidence type="ECO:0000256" key="1">
    <source>
        <dbReference type="ARBA" id="ARBA00022723"/>
    </source>
</evidence>
<evidence type="ECO:0000259" key="5">
    <source>
        <dbReference type="PROSITE" id="PS50222"/>
    </source>
</evidence>
<accession>A0ABD1H3P6</accession>
<evidence type="ECO:0000313" key="6">
    <source>
        <dbReference type="EMBL" id="KAL1551040.1"/>
    </source>
</evidence>
<proteinExistence type="predicted"/>
<feature type="domain" description="EF-hand" evidence="5">
    <location>
        <begin position="137"/>
        <end position="171"/>
    </location>
</feature>
<dbReference type="PROSITE" id="PS50222">
    <property type="entry name" value="EF_HAND_2"/>
    <property type="match status" value="2"/>
</dbReference>
<keyword evidence="2" id="KW-0677">Repeat</keyword>
<dbReference type="Proteomes" id="UP001567538">
    <property type="component" value="Unassembled WGS sequence"/>
</dbReference>